<dbReference type="PROSITE" id="PS50929">
    <property type="entry name" value="ABC_TM1F"/>
    <property type="match status" value="1"/>
</dbReference>
<dbReference type="InterPro" id="IPR039421">
    <property type="entry name" value="Type_1_exporter"/>
</dbReference>
<dbReference type="PROSITE" id="PS00675">
    <property type="entry name" value="SIGMA54_INTERACT_1"/>
    <property type="match status" value="1"/>
</dbReference>
<keyword evidence="3" id="KW-0547">Nucleotide-binding</keyword>
<keyword evidence="6 7" id="KW-0472">Membrane</keyword>
<evidence type="ECO:0000256" key="5">
    <source>
        <dbReference type="ARBA" id="ARBA00022989"/>
    </source>
</evidence>
<evidence type="ECO:0000256" key="4">
    <source>
        <dbReference type="ARBA" id="ARBA00022840"/>
    </source>
</evidence>
<evidence type="ECO:0000259" key="9">
    <source>
        <dbReference type="PROSITE" id="PS50929"/>
    </source>
</evidence>
<evidence type="ECO:0000256" key="1">
    <source>
        <dbReference type="ARBA" id="ARBA00004651"/>
    </source>
</evidence>
<name>A0ABV7SXU3_9SPHN</name>
<feature type="transmembrane region" description="Helical" evidence="7">
    <location>
        <begin position="138"/>
        <end position="157"/>
    </location>
</feature>
<dbReference type="RefSeq" id="WP_261294268.1">
    <property type="nucleotide sequence ID" value="NZ_JANQBK010000005.1"/>
</dbReference>
<dbReference type="InterPro" id="IPR011527">
    <property type="entry name" value="ABC1_TM_dom"/>
</dbReference>
<dbReference type="InterPro" id="IPR017871">
    <property type="entry name" value="ABC_transporter-like_CS"/>
</dbReference>
<dbReference type="InterPro" id="IPR003593">
    <property type="entry name" value="AAA+_ATPase"/>
</dbReference>
<evidence type="ECO:0000313" key="11">
    <source>
        <dbReference type="Proteomes" id="UP001595713"/>
    </source>
</evidence>
<dbReference type="Pfam" id="PF00005">
    <property type="entry name" value="ABC_tran"/>
    <property type="match status" value="1"/>
</dbReference>
<organism evidence="10 11">
    <name type="scientific">Sphingomonas hylomeconis</name>
    <dbReference type="NCBI Taxonomy" id="1395958"/>
    <lineage>
        <taxon>Bacteria</taxon>
        <taxon>Pseudomonadati</taxon>
        <taxon>Pseudomonadota</taxon>
        <taxon>Alphaproteobacteria</taxon>
        <taxon>Sphingomonadales</taxon>
        <taxon>Sphingomonadaceae</taxon>
        <taxon>Sphingomonas</taxon>
    </lineage>
</organism>
<gene>
    <name evidence="10" type="ORF">ACFONA_12085</name>
</gene>
<feature type="transmembrane region" description="Helical" evidence="7">
    <location>
        <begin position="43"/>
        <end position="65"/>
    </location>
</feature>
<dbReference type="Gene3D" id="1.20.1560.10">
    <property type="entry name" value="ABC transporter type 1, transmembrane domain"/>
    <property type="match status" value="1"/>
</dbReference>
<comment type="subcellular location">
    <subcellularLocation>
        <location evidence="1">Cell membrane</location>
        <topology evidence="1">Multi-pass membrane protein</topology>
    </subcellularLocation>
</comment>
<keyword evidence="11" id="KW-1185">Reference proteome</keyword>
<dbReference type="SUPFAM" id="SSF90123">
    <property type="entry name" value="ABC transporter transmembrane region"/>
    <property type="match status" value="1"/>
</dbReference>
<dbReference type="EMBL" id="JBHRXP010000007">
    <property type="protein sequence ID" value="MFC3580905.1"/>
    <property type="molecule type" value="Genomic_DNA"/>
</dbReference>
<dbReference type="PROSITE" id="PS50893">
    <property type="entry name" value="ABC_TRANSPORTER_2"/>
    <property type="match status" value="1"/>
</dbReference>
<evidence type="ECO:0000256" key="3">
    <source>
        <dbReference type="ARBA" id="ARBA00022741"/>
    </source>
</evidence>
<protein>
    <submittedName>
        <fullName evidence="10">Amino acid ABC transporter ATP-binding/permease protein</fullName>
    </submittedName>
</protein>
<dbReference type="SUPFAM" id="SSF52540">
    <property type="entry name" value="P-loop containing nucleoside triphosphate hydrolases"/>
    <property type="match status" value="1"/>
</dbReference>
<dbReference type="SMART" id="SM00382">
    <property type="entry name" value="AAA"/>
    <property type="match status" value="1"/>
</dbReference>
<evidence type="ECO:0000256" key="2">
    <source>
        <dbReference type="ARBA" id="ARBA00022692"/>
    </source>
</evidence>
<keyword evidence="2 7" id="KW-0812">Transmembrane</keyword>
<dbReference type="Proteomes" id="UP001595713">
    <property type="component" value="Unassembled WGS sequence"/>
</dbReference>
<evidence type="ECO:0000256" key="6">
    <source>
        <dbReference type="ARBA" id="ARBA00023136"/>
    </source>
</evidence>
<dbReference type="PANTHER" id="PTHR24221">
    <property type="entry name" value="ATP-BINDING CASSETTE SUB-FAMILY B"/>
    <property type="match status" value="1"/>
</dbReference>
<comment type="caution">
    <text evidence="10">The sequence shown here is derived from an EMBL/GenBank/DDBJ whole genome shotgun (WGS) entry which is preliminary data.</text>
</comment>
<evidence type="ECO:0000256" key="7">
    <source>
        <dbReference type="SAM" id="Phobius"/>
    </source>
</evidence>
<dbReference type="GO" id="GO:0005524">
    <property type="term" value="F:ATP binding"/>
    <property type="evidence" value="ECO:0007669"/>
    <property type="project" value="UniProtKB-KW"/>
</dbReference>
<evidence type="ECO:0000313" key="10">
    <source>
        <dbReference type="EMBL" id="MFC3580905.1"/>
    </source>
</evidence>
<dbReference type="InterPro" id="IPR003439">
    <property type="entry name" value="ABC_transporter-like_ATP-bd"/>
</dbReference>
<proteinExistence type="predicted"/>
<keyword evidence="4 10" id="KW-0067">ATP-binding</keyword>
<dbReference type="PROSITE" id="PS00211">
    <property type="entry name" value="ABC_TRANSPORTER_1"/>
    <property type="match status" value="1"/>
</dbReference>
<accession>A0ABV7SXU3</accession>
<sequence length="569" mass="59310">MTPLARLLAEQRRRQRRLLLRAAGYAALVAAASVILLGLSGWFITAAAIAGLAGPVAAQGFNYMLPSAGIRLLAILRTGARYGERLASHEAAFGALAQIRPALFQAIAAAPAARALSFSTGEATARIVQDVGVIENRFAMMSAPAGLVAATVAGTILTLLGGWAPALATLGCLAALLVVADRLASRLEAPGRAVQRATGALKDEVALHLGAAAELRCYGLEDWAATRIGEQSERLADAARAQAQVLGWFELAQASAIALAAGAAAALAQGQGAAIVALAALAAAMTIDGAAPLVRRLAQRGMVREAEARLDTLLETGPVRERAAIALDRPTIESDGVMLAPGARILIAGESGAGKTTLIETLMGLRDATPGAIRIGGQDLADIPPRQRRTVFDWAPQDAALLSGTVRDNLLLASPQASEADLWHALHDAALDERVRRLPDGLDSWIGENGERLSGGERRRLSLARAYLGTAPWLLLDEPSEGLDSATERTIALRLAVRLSARGQGLLLISHRPRLGALCDTTLRRRPSGGWTEAAALPSRGIDRHRLETGAAGHASGDSTPSRDAPVLV</sequence>
<reference evidence="11" key="1">
    <citation type="journal article" date="2019" name="Int. J. Syst. Evol. Microbiol.">
        <title>The Global Catalogue of Microorganisms (GCM) 10K type strain sequencing project: providing services to taxonomists for standard genome sequencing and annotation.</title>
        <authorList>
            <consortium name="The Broad Institute Genomics Platform"/>
            <consortium name="The Broad Institute Genome Sequencing Center for Infectious Disease"/>
            <person name="Wu L."/>
            <person name="Ma J."/>
        </authorList>
    </citation>
    <scope>NUCLEOTIDE SEQUENCE [LARGE SCALE GENOMIC DNA]</scope>
    <source>
        <strain evidence="11">KCTC 42739</strain>
    </source>
</reference>
<feature type="domain" description="ABC transporter" evidence="8">
    <location>
        <begin position="308"/>
        <end position="559"/>
    </location>
</feature>
<evidence type="ECO:0000259" key="8">
    <source>
        <dbReference type="PROSITE" id="PS50893"/>
    </source>
</evidence>
<keyword evidence="5 7" id="KW-1133">Transmembrane helix</keyword>
<dbReference type="PANTHER" id="PTHR24221:SF654">
    <property type="entry name" value="ATP-BINDING CASSETTE SUB-FAMILY B MEMBER 6"/>
    <property type="match status" value="1"/>
</dbReference>
<dbReference type="InterPro" id="IPR025662">
    <property type="entry name" value="Sigma_54_int_dom_ATP-bd_1"/>
</dbReference>
<feature type="domain" description="ABC transmembrane type-1" evidence="9">
    <location>
        <begin position="26"/>
        <end position="268"/>
    </location>
</feature>
<feature type="transmembrane region" description="Helical" evidence="7">
    <location>
        <begin position="18"/>
        <end position="37"/>
    </location>
</feature>
<dbReference type="InterPro" id="IPR036640">
    <property type="entry name" value="ABC1_TM_sf"/>
</dbReference>
<dbReference type="Gene3D" id="3.40.50.300">
    <property type="entry name" value="P-loop containing nucleotide triphosphate hydrolases"/>
    <property type="match status" value="1"/>
</dbReference>
<dbReference type="InterPro" id="IPR027417">
    <property type="entry name" value="P-loop_NTPase"/>
</dbReference>